<dbReference type="SMART" id="SM00471">
    <property type="entry name" value="HDc"/>
    <property type="match status" value="1"/>
</dbReference>
<evidence type="ECO:0000313" key="7">
    <source>
        <dbReference type="Proteomes" id="UP000029488"/>
    </source>
</evidence>
<dbReference type="EMBL" id="CP007646">
    <property type="protein sequence ID" value="AIR10204.1"/>
    <property type="molecule type" value="Genomic_DNA"/>
</dbReference>
<dbReference type="PANTHER" id="PTHR37294:SF1">
    <property type="entry name" value="3'-5' EXORIBONUCLEASE YHAM"/>
    <property type="match status" value="1"/>
</dbReference>
<dbReference type="InterPro" id="IPR006674">
    <property type="entry name" value="HD_domain"/>
</dbReference>
<dbReference type="FunFam" id="1.10.3210.10:FF:000008">
    <property type="entry name" value="3'-5' exoribonuclease YhaM"/>
    <property type="match status" value="1"/>
</dbReference>
<dbReference type="RefSeq" id="WP_044004647.1">
    <property type="nucleotide sequence ID" value="NZ_CP007646.1"/>
</dbReference>
<evidence type="ECO:0000313" key="8">
    <source>
        <dbReference type="Proteomes" id="UP000195378"/>
    </source>
</evidence>
<keyword evidence="2 5" id="KW-0269">Exonuclease</keyword>
<accession>A0A089QAS9</accession>
<dbReference type="InterPro" id="IPR004365">
    <property type="entry name" value="NA-bd_OB_tRNA"/>
</dbReference>
<keyword evidence="1" id="KW-0378">Hydrolase</keyword>
<evidence type="ECO:0000313" key="4">
    <source>
        <dbReference type="EMBL" id="AIR10204.1"/>
    </source>
</evidence>
<dbReference type="EMBL" id="LXZO01000083">
    <property type="protein sequence ID" value="PAY47019.1"/>
    <property type="molecule type" value="Genomic_DNA"/>
</dbReference>
<dbReference type="Proteomes" id="UP000029488">
    <property type="component" value="Chromosome"/>
</dbReference>
<name>A0A089QAS9_9LACO</name>
<evidence type="ECO:0000256" key="2">
    <source>
        <dbReference type="ARBA" id="ARBA00022839"/>
    </source>
</evidence>
<dbReference type="GO" id="GO:0004527">
    <property type="term" value="F:exonuclease activity"/>
    <property type="evidence" value="ECO:0007669"/>
    <property type="project" value="UniProtKB-KW"/>
</dbReference>
<dbReference type="Pfam" id="PF01966">
    <property type="entry name" value="HD"/>
    <property type="match status" value="1"/>
</dbReference>
<sequence>MEEKKLLDFSINENMDIFVLIKSAEVRVAKNGKKFIAFNFADKSGEISAKFWNATEKEIEEFKEGKVVRLKGKRENYQDNPQIKIFNLRIATENESNKPEYYLQTAPESIKKIEEEINNTFFEITNPKWNRIVRYLLNKYHDSFFSFPAAKKNHHAFSGGLAFHTVSMLRLAKAIAKEYDVLNESLLYAGVLLHDLGKVKELSGPIATKYTLEGNMIGHIVIVDEEIVKACEILQIDYNSEEVILLRHMILSHHGLLEYGSPVRPHIMEAEVLHQIDQLDASIQMMKSSLSHTEFGEFSERIFGLDGRNFYKPKE</sequence>
<dbReference type="InterPro" id="IPR050798">
    <property type="entry name" value="YhaM_exoribonuc/phosphodiest"/>
</dbReference>
<evidence type="ECO:0000259" key="3">
    <source>
        <dbReference type="PROSITE" id="PS51831"/>
    </source>
</evidence>
<dbReference type="GO" id="GO:0031125">
    <property type="term" value="P:rRNA 3'-end processing"/>
    <property type="evidence" value="ECO:0007669"/>
    <property type="project" value="TreeGrafter"/>
</dbReference>
<dbReference type="AlphaFoldDB" id="A0A089QAS9"/>
<dbReference type="SUPFAM" id="SSF109604">
    <property type="entry name" value="HD-domain/PDEase-like"/>
    <property type="match status" value="1"/>
</dbReference>
<dbReference type="Gene3D" id="1.10.3210.10">
    <property type="entry name" value="Hypothetical protein af1432"/>
    <property type="match status" value="1"/>
</dbReference>
<dbReference type="PROSITE" id="PS51831">
    <property type="entry name" value="HD"/>
    <property type="match status" value="1"/>
</dbReference>
<proteinExistence type="predicted"/>
<reference evidence="4 7" key="1">
    <citation type="journal article" date="2014" name="BMC Genomics">
        <title>Unusual genome complexity in Lactobacillus salivarius JCM1046.</title>
        <authorList>
            <person name="Raftis E.J."/>
            <person name="Forde B.M."/>
            <person name="Claesson M.J."/>
            <person name="O'Toole P.W."/>
        </authorList>
    </citation>
    <scope>NUCLEOTIDE SEQUENCE [LARGE SCALE GENOMIC DNA]</scope>
    <source>
        <strain evidence="4 7">JCM1046</strain>
    </source>
</reference>
<dbReference type="Proteomes" id="UP000218139">
    <property type="component" value="Unassembled WGS sequence"/>
</dbReference>
<dbReference type="SUPFAM" id="SSF50249">
    <property type="entry name" value="Nucleic acid-binding proteins"/>
    <property type="match status" value="1"/>
</dbReference>
<dbReference type="KEGG" id="lsj:LSJ_0506"/>
<dbReference type="Gene3D" id="2.40.50.140">
    <property type="entry name" value="Nucleic acid-binding proteins"/>
    <property type="match status" value="1"/>
</dbReference>
<feature type="domain" description="HD" evidence="3">
    <location>
        <begin position="161"/>
        <end position="282"/>
    </location>
</feature>
<dbReference type="GO" id="GO:0003676">
    <property type="term" value="F:nucleic acid binding"/>
    <property type="evidence" value="ECO:0007669"/>
    <property type="project" value="InterPro"/>
</dbReference>
<evidence type="ECO:0000313" key="6">
    <source>
        <dbReference type="EMBL" id="PAY47019.1"/>
    </source>
</evidence>
<dbReference type="Pfam" id="PF01336">
    <property type="entry name" value="tRNA_anti-codon"/>
    <property type="match status" value="1"/>
</dbReference>
<keyword evidence="2 5" id="KW-0540">Nuclease</keyword>
<dbReference type="CDD" id="cd04492">
    <property type="entry name" value="YhaM_OBF_like"/>
    <property type="match status" value="1"/>
</dbReference>
<evidence type="ECO:0000256" key="1">
    <source>
        <dbReference type="ARBA" id="ARBA00022801"/>
    </source>
</evidence>
<reference evidence="5 8" key="3">
    <citation type="submission" date="2017-04" db="EMBL/GenBank/DDBJ databases">
        <title>Complete genome sequence of Lactobacillus salivarius ZLS006, a probiotic strain isolated from healthy piglet.</title>
        <authorList>
            <person name="Zhang D."/>
        </authorList>
    </citation>
    <scope>NUCLEOTIDE SEQUENCE [LARGE SCALE GENOMIC DNA]</scope>
    <source>
        <strain evidence="5 8">ZLS006</strain>
    </source>
</reference>
<dbReference type="EMBL" id="CP020858">
    <property type="protein sequence ID" value="ARU19722.1"/>
    <property type="molecule type" value="Genomic_DNA"/>
</dbReference>
<dbReference type="Proteomes" id="UP000195378">
    <property type="component" value="Chromosome"/>
</dbReference>
<dbReference type="CDD" id="cd00077">
    <property type="entry name" value="HDc"/>
    <property type="match status" value="1"/>
</dbReference>
<evidence type="ECO:0000313" key="9">
    <source>
        <dbReference type="Proteomes" id="UP000218139"/>
    </source>
</evidence>
<dbReference type="InterPro" id="IPR012340">
    <property type="entry name" value="NA-bd_OB-fold"/>
</dbReference>
<dbReference type="InterPro" id="IPR003607">
    <property type="entry name" value="HD/PDEase_dom"/>
</dbReference>
<evidence type="ECO:0000313" key="5">
    <source>
        <dbReference type="EMBL" id="ARU19722.1"/>
    </source>
</evidence>
<organism evidence="4 7">
    <name type="scientific">Ligilactobacillus salivarius</name>
    <dbReference type="NCBI Taxonomy" id="1624"/>
    <lineage>
        <taxon>Bacteria</taxon>
        <taxon>Bacillati</taxon>
        <taxon>Bacillota</taxon>
        <taxon>Bacilli</taxon>
        <taxon>Lactobacillales</taxon>
        <taxon>Lactobacillaceae</taxon>
        <taxon>Ligilactobacillus</taxon>
    </lineage>
</organism>
<dbReference type="PANTHER" id="PTHR37294">
    <property type="entry name" value="3'-5' EXORIBONUCLEASE YHAM"/>
    <property type="match status" value="1"/>
</dbReference>
<protein>
    <submittedName>
        <fullName evidence="5">3'-5' exonuclease</fullName>
    </submittedName>
    <submittedName>
        <fullName evidence="4">CMP-binding factor</fullName>
    </submittedName>
</protein>
<gene>
    <name evidence="6" type="ORF">A8C52_06905</name>
    <name evidence="5" type="ORF">B7R82_06835</name>
    <name evidence="4" type="ORF">LSJ_0506</name>
</gene>
<reference evidence="6 9" key="2">
    <citation type="submission" date="2016-05" db="EMBL/GenBank/DDBJ databases">
        <authorList>
            <person name="Lee J.-Y."/>
            <person name="Kim E.B."/>
            <person name="Choi Y.-J."/>
        </authorList>
    </citation>
    <scope>NUCLEOTIDE SEQUENCE [LARGE SCALE GENOMIC DNA]</scope>
    <source>
        <strain evidence="6 9">KLA006</strain>
    </source>
</reference>